<keyword evidence="2" id="KW-1185">Reference proteome</keyword>
<accession>A0A5M9HYR0</accession>
<protein>
    <submittedName>
        <fullName evidence="1">Uncharacterized protein</fullName>
    </submittedName>
</protein>
<dbReference type="OrthoDB" id="13651at2"/>
<proteinExistence type="predicted"/>
<evidence type="ECO:0000313" key="1">
    <source>
        <dbReference type="EMBL" id="KAA8501763.1"/>
    </source>
</evidence>
<organism evidence="1 2">
    <name type="scientific">Mediterraneibacter catenae</name>
    <dbReference type="NCBI Taxonomy" id="2594882"/>
    <lineage>
        <taxon>Bacteria</taxon>
        <taxon>Bacillati</taxon>
        <taxon>Bacillota</taxon>
        <taxon>Clostridia</taxon>
        <taxon>Lachnospirales</taxon>
        <taxon>Lachnospiraceae</taxon>
        <taxon>Mediterraneibacter</taxon>
    </lineage>
</organism>
<dbReference type="AlphaFoldDB" id="A0A5M9HYR0"/>
<evidence type="ECO:0000313" key="2">
    <source>
        <dbReference type="Proteomes" id="UP000322025"/>
    </source>
</evidence>
<dbReference type="EMBL" id="VMSO01000006">
    <property type="protein sequence ID" value="KAA8501763.1"/>
    <property type="molecule type" value="Genomic_DNA"/>
</dbReference>
<comment type="caution">
    <text evidence="1">The sequence shown here is derived from an EMBL/GenBank/DDBJ whole genome shotgun (WGS) entry which is preliminary data.</text>
</comment>
<dbReference type="RefSeq" id="WP_087212215.1">
    <property type="nucleotide sequence ID" value="NZ_VMSO01000006.1"/>
</dbReference>
<reference evidence="1" key="1">
    <citation type="submission" date="2019-07" db="EMBL/GenBank/DDBJ databases">
        <authorList>
            <person name="Wongkuna S."/>
            <person name="Scaria J."/>
        </authorList>
    </citation>
    <scope>NUCLEOTIDE SEQUENCE [LARGE SCALE GENOMIC DNA]</scope>
    <source>
        <strain evidence="1">SW178</strain>
    </source>
</reference>
<name>A0A5M9HYR0_9FIRM</name>
<sequence length="102" mass="12291">MRKEKRICPICGHKDTYVIWKQMFENKPLKKENFCCHHCGYFLEIRGGVWEDEETSVGIAINPRLVPLRRQFTMFKRALKKKPEILEGLRIWNHFPYTPLKK</sequence>
<gene>
    <name evidence="1" type="ORF">FNY66_06250</name>
</gene>
<dbReference type="Proteomes" id="UP000322025">
    <property type="component" value="Unassembled WGS sequence"/>
</dbReference>